<reference evidence="9" key="1">
    <citation type="journal article" date="2012" name="Nature">
        <title>A physical, genetic and functional sequence assembly of the barley genome.</title>
        <authorList>
            <consortium name="The International Barley Genome Sequencing Consortium"/>
            <person name="Mayer K.F."/>
            <person name="Waugh R."/>
            <person name="Brown J.W."/>
            <person name="Schulman A."/>
            <person name="Langridge P."/>
            <person name="Platzer M."/>
            <person name="Fincher G.B."/>
            <person name="Muehlbauer G.J."/>
            <person name="Sato K."/>
            <person name="Close T.J."/>
            <person name="Wise R.P."/>
            <person name="Stein N."/>
        </authorList>
    </citation>
    <scope>NUCLEOTIDE SEQUENCE [LARGE SCALE GENOMIC DNA]</scope>
    <source>
        <strain evidence="9">cv. Morex</strain>
    </source>
</reference>
<evidence type="ECO:0000256" key="3">
    <source>
        <dbReference type="ARBA" id="ARBA00023125"/>
    </source>
</evidence>
<dbReference type="GO" id="GO:0005634">
    <property type="term" value="C:nucleus"/>
    <property type="evidence" value="ECO:0007669"/>
    <property type="project" value="UniProtKB-SubCell"/>
</dbReference>
<protein>
    <recommendedName>
        <fullName evidence="7">NAC domain-containing protein</fullName>
    </recommendedName>
</protein>
<keyword evidence="5" id="KW-0539">Nucleus</keyword>
<evidence type="ECO:0000259" key="7">
    <source>
        <dbReference type="PROSITE" id="PS51005"/>
    </source>
</evidence>
<dbReference type="PANTHER" id="PTHR31719:SF94">
    <property type="entry name" value="PROTEIN ATAF2"/>
    <property type="match status" value="1"/>
</dbReference>
<evidence type="ECO:0000256" key="1">
    <source>
        <dbReference type="ARBA" id="ARBA00004123"/>
    </source>
</evidence>
<keyword evidence="4" id="KW-0804">Transcription</keyword>
<dbReference type="Gramene" id="HORVU.MOREX.r3.7HG0749510.1">
    <property type="protein sequence ID" value="HORVU.MOREX.r3.7HG0749510.1"/>
    <property type="gene ID" value="HORVU.MOREX.r3.7HG0749510"/>
</dbReference>
<evidence type="ECO:0000256" key="4">
    <source>
        <dbReference type="ARBA" id="ARBA00023163"/>
    </source>
</evidence>
<evidence type="ECO:0000313" key="9">
    <source>
        <dbReference type="Proteomes" id="UP000011116"/>
    </source>
</evidence>
<feature type="region of interest" description="Disordered" evidence="6">
    <location>
        <begin position="370"/>
        <end position="398"/>
    </location>
</feature>
<feature type="compositionally biased region" description="Basic and acidic residues" evidence="6">
    <location>
        <begin position="381"/>
        <end position="395"/>
    </location>
</feature>
<dbReference type="Proteomes" id="UP000011116">
    <property type="component" value="Chromosome 7H"/>
</dbReference>
<dbReference type="PROSITE" id="PS51005">
    <property type="entry name" value="NAC"/>
    <property type="match status" value="1"/>
</dbReference>
<dbReference type="GO" id="GO:0006355">
    <property type="term" value="P:regulation of DNA-templated transcription"/>
    <property type="evidence" value="ECO:0007669"/>
    <property type="project" value="InterPro"/>
</dbReference>
<feature type="compositionally biased region" description="Basic residues" evidence="6">
    <location>
        <begin position="184"/>
        <end position="196"/>
    </location>
</feature>
<dbReference type="EnsemblPlants" id="HORVU.MOREX.r3.7HG0749510.1">
    <property type="protein sequence ID" value="HORVU.MOREX.r3.7HG0749510.1"/>
    <property type="gene ID" value="HORVU.MOREX.r3.7HG0749510"/>
</dbReference>
<name>A0A8I6Z9A6_HORVV</name>
<dbReference type="GO" id="GO:0003677">
    <property type="term" value="F:DNA binding"/>
    <property type="evidence" value="ECO:0007669"/>
    <property type="project" value="UniProtKB-KW"/>
</dbReference>
<dbReference type="SUPFAM" id="SSF101941">
    <property type="entry name" value="NAC domain"/>
    <property type="match status" value="1"/>
</dbReference>
<organism evidence="8 9">
    <name type="scientific">Hordeum vulgare subsp. vulgare</name>
    <name type="common">Domesticated barley</name>
    <dbReference type="NCBI Taxonomy" id="112509"/>
    <lineage>
        <taxon>Eukaryota</taxon>
        <taxon>Viridiplantae</taxon>
        <taxon>Streptophyta</taxon>
        <taxon>Embryophyta</taxon>
        <taxon>Tracheophyta</taxon>
        <taxon>Spermatophyta</taxon>
        <taxon>Magnoliopsida</taxon>
        <taxon>Liliopsida</taxon>
        <taxon>Poales</taxon>
        <taxon>Poaceae</taxon>
        <taxon>BOP clade</taxon>
        <taxon>Pooideae</taxon>
        <taxon>Triticodae</taxon>
        <taxon>Triticeae</taxon>
        <taxon>Hordeinae</taxon>
        <taxon>Hordeum</taxon>
    </lineage>
</organism>
<dbReference type="Pfam" id="PF02365">
    <property type="entry name" value="NAM"/>
    <property type="match status" value="1"/>
</dbReference>
<reference evidence="8" key="3">
    <citation type="submission" date="2022-01" db="UniProtKB">
        <authorList>
            <consortium name="EnsemblPlants"/>
        </authorList>
    </citation>
    <scope>IDENTIFICATION</scope>
    <source>
        <strain evidence="8">subsp. vulgare</strain>
    </source>
</reference>
<dbReference type="PANTHER" id="PTHR31719">
    <property type="entry name" value="NAC TRANSCRIPTION FACTOR 56"/>
    <property type="match status" value="1"/>
</dbReference>
<dbReference type="InterPro" id="IPR003441">
    <property type="entry name" value="NAC-dom"/>
</dbReference>
<keyword evidence="2" id="KW-0805">Transcription regulation</keyword>
<sequence length="431" mass="49214">MEEELVPQLRFPAGYHFRPTDEELLDVYLRAKIDGREPPLDVFMDVNILDWDPDELVEKRKAYGEGRYFFFTKRTEFPANKNLEPRRKLNNVKASWKATGRPGIIKHTKTRETIGTRRILTYETKGGHRDRWSMNEFILKGREGLDQWVLCTIQEKQNWAKSIKRAAGKMEEHTSSAGKMAARGTRKGRNTKRHKMEKTDPSQPHKTQQQQETTPDVSSQPPPLLTSRHHALHEEIMALDGTTPMIQVVVQQEHPYGDQHYLDAPAPQETACGAPGELPLNPQHQQGYLQAGLEEQQHLKFENPFPVHHQLDPFNTMIFQDHTDQEPMLGWWQQHLGYTDHSLFFPLAGGMEHASECQLSHQQTLDPFGTPSFHGDFIPTPDHELQFQPDPEKASEQQTSPDSVLCACQHGQLKQHGAVKVTCFLCGGGGF</sequence>
<evidence type="ECO:0000256" key="5">
    <source>
        <dbReference type="ARBA" id="ARBA00023242"/>
    </source>
</evidence>
<evidence type="ECO:0000256" key="2">
    <source>
        <dbReference type="ARBA" id="ARBA00023015"/>
    </source>
</evidence>
<dbReference type="Gramene" id="HORVU.MOREX.r2.7HG0621840.1">
    <property type="protein sequence ID" value="HORVU.MOREX.r2.7HG0621840.1"/>
    <property type="gene ID" value="HORVU.MOREX.r2.7HG0621840"/>
</dbReference>
<accession>A0A8I6Z9A6</accession>
<comment type="subcellular location">
    <subcellularLocation>
        <location evidence="1">Nucleus</location>
    </subcellularLocation>
</comment>
<keyword evidence="9" id="KW-1185">Reference proteome</keyword>
<dbReference type="Gene3D" id="2.170.150.80">
    <property type="entry name" value="NAC domain"/>
    <property type="match status" value="1"/>
</dbReference>
<feature type="compositionally biased region" description="Polar residues" evidence="6">
    <location>
        <begin position="201"/>
        <end position="219"/>
    </location>
</feature>
<feature type="region of interest" description="Disordered" evidence="6">
    <location>
        <begin position="164"/>
        <end position="225"/>
    </location>
</feature>
<feature type="domain" description="NAC" evidence="7">
    <location>
        <begin position="11"/>
        <end position="156"/>
    </location>
</feature>
<evidence type="ECO:0000313" key="8">
    <source>
        <dbReference type="EnsemblPlants" id="HORVU.MOREX.r3.7HG0749510.1"/>
    </source>
</evidence>
<keyword evidence="3" id="KW-0238">DNA-binding</keyword>
<proteinExistence type="predicted"/>
<dbReference type="SMR" id="A0A8I6Z9A6"/>
<dbReference type="InterPro" id="IPR036093">
    <property type="entry name" value="NAC_dom_sf"/>
</dbReference>
<evidence type="ECO:0000256" key="6">
    <source>
        <dbReference type="SAM" id="MobiDB-lite"/>
    </source>
</evidence>
<reference evidence="8" key="2">
    <citation type="submission" date="2020-10" db="EMBL/GenBank/DDBJ databases">
        <authorList>
            <person name="Scholz U."/>
            <person name="Mascher M."/>
            <person name="Fiebig A."/>
        </authorList>
    </citation>
    <scope>NUCLEOTIDE SEQUENCE [LARGE SCALE GENOMIC DNA]</scope>
    <source>
        <strain evidence="8">cv. Morex</strain>
    </source>
</reference>
<dbReference type="AlphaFoldDB" id="A0A8I6Z9A6"/>